<dbReference type="PANTHER" id="PTHR32347">
    <property type="entry name" value="EFFLUX SYSTEM COMPONENT YKNX-RELATED"/>
    <property type="match status" value="1"/>
</dbReference>
<evidence type="ECO:0000313" key="9">
    <source>
        <dbReference type="Proteomes" id="UP000279422"/>
    </source>
</evidence>
<feature type="region of interest" description="Disordered" evidence="4">
    <location>
        <begin position="327"/>
        <end position="348"/>
    </location>
</feature>
<protein>
    <recommendedName>
        <fullName evidence="10">Efflux RND transporter periplasmic adaptor subunit</fullName>
    </recommendedName>
</protein>
<evidence type="ECO:0000256" key="1">
    <source>
        <dbReference type="ARBA" id="ARBA00004196"/>
    </source>
</evidence>
<dbReference type="Pfam" id="PF25973">
    <property type="entry name" value="BSH_CzcB"/>
    <property type="match status" value="1"/>
</dbReference>
<evidence type="ECO:0000259" key="5">
    <source>
        <dbReference type="Pfam" id="PF25973"/>
    </source>
</evidence>
<name>A0A497E4T5_UNCAE</name>
<dbReference type="SUPFAM" id="SSF111369">
    <property type="entry name" value="HlyD-like secretion proteins"/>
    <property type="match status" value="1"/>
</dbReference>
<dbReference type="Proteomes" id="UP000279422">
    <property type="component" value="Unassembled WGS sequence"/>
</dbReference>
<dbReference type="GO" id="GO:0016020">
    <property type="term" value="C:membrane"/>
    <property type="evidence" value="ECO:0007669"/>
    <property type="project" value="InterPro"/>
</dbReference>
<dbReference type="Pfam" id="PF25975">
    <property type="entry name" value="CzcB_C"/>
    <property type="match status" value="1"/>
</dbReference>
<comment type="subcellular location">
    <subcellularLocation>
        <location evidence="1">Cell envelope</location>
    </subcellularLocation>
</comment>
<dbReference type="PANTHER" id="PTHR32347:SF14">
    <property type="entry name" value="EFFLUX SYSTEM COMPONENT YKNX-RELATED"/>
    <property type="match status" value="1"/>
</dbReference>
<evidence type="ECO:0008006" key="10">
    <source>
        <dbReference type="Google" id="ProtNLM"/>
    </source>
</evidence>
<evidence type="ECO:0000259" key="7">
    <source>
        <dbReference type="Pfam" id="PF25990"/>
    </source>
</evidence>
<comment type="caution">
    <text evidence="8">The sequence shown here is derived from an EMBL/GenBank/DDBJ whole genome shotgun (WGS) entry which is preliminary data.</text>
</comment>
<reference evidence="8 9" key="1">
    <citation type="submission" date="2018-06" db="EMBL/GenBank/DDBJ databases">
        <title>Extensive metabolic versatility and redundancy in microbially diverse, dynamic hydrothermal sediments.</title>
        <authorList>
            <person name="Dombrowski N."/>
            <person name="Teske A."/>
            <person name="Baker B.J."/>
        </authorList>
    </citation>
    <scope>NUCLEOTIDE SEQUENCE [LARGE SCALE GENOMIC DNA]</scope>
    <source>
        <strain evidence="8">B47_G16</strain>
    </source>
</reference>
<dbReference type="NCBIfam" id="TIGR01730">
    <property type="entry name" value="RND_mfp"/>
    <property type="match status" value="1"/>
</dbReference>
<dbReference type="InterPro" id="IPR006143">
    <property type="entry name" value="RND_pump_MFP"/>
</dbReference>
<dbReference type="EMBL" id="QMPZ01000020">
    <property type="protein sequence ID" value="RLE10026.1"/>
    <property type="molecule type" value="Genomic_DNA"/>
</dbReference>
<dbReference type="Gene3D" id="2.40.420.20">
    <property type="match status" value="1"/>
</dbReference>
<dbReference type="InterPro" id="IPR058636">
    <property type="entry name" value="Beta-barrel_YknX"/>
</dbReference>
<dbReference type="InterPro" id="IPR050465">
    <property type="entry name" value="UPF0194_transport"/>
</dbReference>
<evidence type="ECO:0000256" key="4">
    <source>
        <dbReference type="SAM" id="MobiDB-lite"/>
    </source>
</evidence>
<evidence type="ECO:0000313" key="8">
    <source>
        <dbReference type="EMBL" id="RLE10026.1"/>
    </source>
</evidence>
<evidence type="ECO:0000256" key="3">
    <source>
        <dbReference type="ARBA" id="ARBA00023054"/>
    </source>
</evidence>
<organism evidence="8 9">
    <name type="scientific">Aerophobetes bacterium</name>
    <dbReference type="NCBI Taxonomy" id="2030807"/>
    <lineage>
        <taxon>Bacteria</taxon>
        <taxon>Candidatus Aerophobota</taxon>
    </lineage>
</organism>
<feature type="domain" description="CzcB-like C-terminal circularly permuted SH3-like" evidence="6">
    <location>
        <begin position="261"/>
        <end position="315"/>
    </location>
</feature>
<dbReference type="GO" id="GO:0030313">
    <property type="term" value="C:cell envelope"/>
    <property type="evidence" value="ECO:0007669"/>
    <property type="project" value="UniProtKB-SubCell"/>
</dbReference>
<proteinExistence type="inferred from homology"/>
<keyword evidence="3" id="KW-0175">Coiled coil</keyword>
<dbReference type="InterPro" id="IPR058649">
    <property type="entry name" value="CzcB_C"/>
</dbReference>
<dbReference type="Gene3D" id="2.40.50.100">
    <property type="match status" value="1"/>
</dbReference>
<feature type="domain" description="CzcB-like barrel-sandwich hybrid" evidence="5">
    <location>
        <begin position="72"/>
        <end position="168"/>
    </location>
</feature>
<dbReference type="AlphaFoldDB" id="A0A497E4T5"/>
<feature type="domain" description="YknX-like beta-barrel" evidence="7">
    <location>
        <begin position="177"/>
        <end position="251"/>
    </location>
</feature>
<dbReference type="Pfam" id="PF25990">
    <property type="entry name" value="Beta-barrel_YknX"/>
    <property type="match status" value="1"/>
</dbReference>
<dbReference type="GO" id="GO:0022857">
    <property type="term" value="F:transmembrane transporter activity"/>
    <property type="evidence" value="ECO:0007669"/>
    <property type="project" value="InterPro"/>
</dbReference>
<evidence type="ECO:0000256" key="2">
    <source>
        <dbReference type="ARBA" id="ARBA00009477"/>
    </source>
</evidence>
<accession>A0A497E4T5</accession>
<comment type="similarity">
    <text evidence="2">Belongs to the membrane fusion protein (MFP) (TC 8.A.1) family.</text>
</comment>
<sequence length="348" mass="38872">MKKIFIWALVITSAGLCLYYGARTFLFKQKKSPSFPSPENIITVKRGNIVRTVSAFGQVVPNREASLHFLSSGVIEKIYVEEGDKVKKGQILASLNNSKQRAELLAAKNAYEKAKVDSPKSEVEEKRLNYEAAYESYQATFIKAPFTGEITEVLAQEGDRVSSSTPVISMINRDKMFVEVNVDEVDIREVAIGQRATVRFDAYPDLELSARVSDISRVATVQGGVTVVKVTLELLKFDERIKPGFSAEVEITVAKAHDVLKVPVEAIVEKDGRYFVTQVTEDGLKPVSVKVGISDEEHVEILSGLREGDKILANNYKLFERLKKSEERGERRLPGTMPFAPPRSSRRR</sequence>
<gene>
    <name evidence="8" type="ORF">DRJ00_02725</name>
</gene>
<dbReference type="InterPro" id="IPR058647">
    <property type="entry name" value="BSH_CzcB-like"/>
</dbReference>
<evidence type="ECO:0000259" key="6">
    <source>
        <dbReference type="Pfam" id="PF25975"/>
    </source>
</evidence>
<dbReference type="Gene3D" id="2.40.30.170">
    <property type="match status" value="1"/>
</dbReference>